<feature type="transmembrane region" description="Helical" evidence="1">
    <location>
        <begin position="16"/>
        <end position="40"/>
    </location>
</feature>
<dbReference type="InterPro" id="IPR008620">
    <property type="entry name" value="FixH"/>
</dbReference>
<proteinExistence type="predicted"/>
<dbReference type="EMBL" id="UOFN01000062">
    <property type="protein sequence ID" value="VAW76643.1"/>
    <property type="molecule type" value="Genomic_DNA"/>
</dbReference>
<keyword evidence="1" id="KW-0812">Transmembrane</keyword>
<gene>
    <name evidence="2" type="ORF">MNBD_GAMMA15-71</name>
</gene>
<sequence>MNNLSAIDSTPWYRQLWPWLLIIPPGGAVIGGIFTIILAVQSPNALVVDNYYREGLAINQQLHRLNAARAQQLSAFLRYDGHHLQLTVNGSKQPDTTLALQFIHVTRADLDRTIQLKKYADGEYSAPVPALPAGIWYLRLHPGDKRWEIRTRVQTGEKFQARLSAD</sequence>
<keyword evidence="1" id="KW-1133">Transmembrane helix</keyword>
<name>A0A3B0YKJ1_9ZZZZ</name>
<accession>A0A3B0YKJ1</accession>
<dbReference type="AlphaFoldDB" id="A0A3B0YKJ1"/>
<evidence type="ECO:0000313" key="2">
    <source>
        <dbReference type="EMBL" id="VAW76643.1"/>
    </source>
</evidence>
<protein>
    <submittedName>
        <fullName evidence="2">Analog of CcoH, COG3198</fullName>
    </submittedName>
</protein>
<organism evidence="2">
    <name type="scientific">hydrothermal vent metagenome</name>
    <dbReference type="NCBI Taxonomy" id="652676"/>
    <lineage>
        <taxon>unclassified sequences</taxon>
        <taxon>metagenomes</taxon>
        <taxon>ecological metagenomes</taxon>
    </lineage>
</organism>
<reference evidence="2" key="1">
    <citation type="submission" date="2018-06" db="EMBL/GenBank/DDBJ databases">
        <authorList>
            <person name="Zhirakovskaya E."/>
        </authorList>
    </citation>
    <scope>NUCLEOTIDE SEQUENCE</scope>
</reference>
<evidence type="ECO:0000256" key="1">
    <source>
        <dbReference type="SAM" id="Phobius"/>
    </source>
</evidence>
<keyword evidence="1" id="KW-0472">Membrane</keyword>
<dbReference type="Pfam" id="PF05751">
    <property type="entry name" value="FixH"/>
    <property type="match status" value="1"/>
</dbReference>